<dbReference type="RefSeq" id="WP_092133263.1">
    <property type="nucleotide sequence ID" value="NZ_FNQK01000006.1"/>
</dbReference>
<reference evidence="1 2" key="1">
    <citation type="submission" date="2016-10" db="EMBL/GenBank/DDBJ databases">
        <authorList>
            <person name="de Groot N.N."/>
        </authorList>
    </citation>
    <scope>NUCLEOTIDE SEQUENCE [LARGE SCALE GENOMIC DNA]</scope>
    <source>
        <strain evidence="1 2">DSM 23842</strain>
    </source>
</reference>
<dbReference type="PROSITE" id="PS51257">
    <property type="entry name" value="PROKAR_LIPOPROTEIN"/>
    <property type="match status" value="1"/>
</dbReference>
<evidence type="ECO:0000313" key="2">
    <source>
        <dbReference type="Proteomes" id="UP000198846"/>
    </source>
</evidence>
<sequence>MKKLIILSTILVTLLSCSLTEKPEFLRVENINVVDSNSKVIILSADAFFNNPNAVGGHLKTDSIKVIVNNIEVASISSEKFKVPSKKEFSIPLQATIPTQRIFNLNNLGSLLDSYLNKTVKVQYLGDIKYTIYGISHNYSVNEIQDVKIKL</sequence>
<dbReference type="EMBL" id="FNQK01000006">
    <property type="protein sequence ID" value="SEA09029.1"/>
    <property type="molecule type" value="Genomic_DNA"/>
</dbReference>
<protein>
    <submittedName>
        <fullName evidence="1">Late embryogenesis abundant protein</fullName>
    </submittedName>
</protein>
<evidence type="ECO:0000313" key="1">
    <source>
        <dbReference type="EMBL" id="SEA09029.1"/>
    </source>
</evidence>
<proteinExistence type="predicted"/>
<dbReference type="Gene3D" id="2.60.40.1820">
    <property type="match status" value="1"/>
</dbReference>
<organism evidence="1 2">
    <name type="scientific">Bizionia paragorgiae</name>
    <dbReference type="NCBI Taxonomy" id="283786"/>
    <lineage>
        <taxon>Bacteria</taxon>
        <taxon>Pseudomonadati</taxon>
        <taxon>Bacteroidota</taxon>
        <taxon>Flavobacteriia</taxon>
        <taxon>Flavobacteriales</taxon>
        <taxon>Flavobacteriaceae</taxon>
        <taxon>Bizionia</taxon>
    </lineage>
</organism>
<dbReference type="OrthoDB" id="1144002at2"/>
<dbReference type="AlphaFoldDB" id="A0A1H3YBU7"/>
<accession>A0A1H3YBU7</accession>
<name>A0A1H3YBU7_BIZPA</name>
<dbReference type="STRING" id="283786.SAMN04487990_106131"/>
<gene>
    <name evidence="1" type="ORF">SAMN04487990_106131</name>
</gene>
<keyword evidence="2" id="KW-1185">Reference proteome</keyword>
<dbReference type="Proteomes" id="UP000198846">
    <property type="component" value="Unassembled WGS sequence"/>
</dbReference>